<evidence type="ECO:0000313" key="3">
    <source>
        <dbReference type="Proteomes" id="UP000224567"/>
    </source>
</evidence>
<dbReference type="EMBL" id="MLFT02002040">
    <property type="protein sequence ID" value="PHT25331.1"/>
    <property type="molecule type" value="Genomic_DNA"/>
</dbReference>
<dbReference type="Proteomes" id="UP000224567">
    <property type="component" value="Unassembled WGS sequence"/>
</dbReference>
<evidence type="ECO:0000256" key="1">
    <source>
        <dbReference type="SAM" id="MobiDB-lite"/>
    </source>
</evidence>
<dbReference type="GO" id="GO:0043457">
    <property type="term" value="P:regulation of cellular respiration"/>
    <property type="evidence" value="ECO:0007669"/>
    <property type="project" value="InterPro"/>
</dbReference>
<keyword evidence="3" id="KW-1185">Reference proteome</keyword>
<feature type="region of interest" description="Disordered" evidence="1">
    <location>
        <begin position="361"/>
        <end position="387"/>
    </location>
</feature>
<name>A0A2G2UX43_CAPBA</name>
<comment type="caution">
    <text evidence="2">The sequence shown here is derived from an EMBL/GenBank/DDBJ whole genome shotgun (WGS) entry which is preliminary data.</text>
</comment>
<dbReference type="PANTHER" id="PTHR47188:SF1">
    <property type="entry name" value="PROTEIN TAR1"/>
    <property type="match status" value="1"/>
</dbReference>
<organism evidence="2 3">
    <name type="scientific">Capsicum baccatum</name>
    <name type="common">Peruvian pepper</name>
    <dbReference type="NCBI Taxonomy" id="33114"/>
    <lineage>
        <taxon>Eukaryota</taxon>
        <taxon>Viridiplantae</taxon>
        <taxon>Streptophyta</taxon>
        <taxon>Embryophyta</taxon>
        <taxon>Tracheophyta</taxon>
        <taxon>Spermatophyta</taxon>
        <taxon>Magnoliopsida</taxon>
        <taxon>eudicotyledons</taxon>
        <taxon>Gunneridae</taxon>
        <taxon>Pentapetalae</taxon>
        <taxon>asterids</taxon>
        <taxon>lamiids</taxon>
        <taxon>Solanales</taxon>
        <taxon>Solanaceae</taxon>
        <taxon>Solanoideae</taxon>
        <taxon>Capsiceae</taxon>
        <taxon>Capsicum</taxon>
    </lineage>
</organism>
<feature type="compositionally biased region" description="Polar residues" evidence="1">
    <location>
        <begin position="11"/>
        <end position="23"/>
    </location>
</feature>
<dbReference type="OrthoDB" id="8092968at2759"/>
<sequence>MPKQVGGVRCLQQSRRQHSTSVSRARALAAPPIHTGPRPGSIGVLASRRSTYDRFPPNNFKHFLTLFSKSFSSFPRGTCSLSVSRPYLALDGIHCHIWAAFPNNPTRRQRLVVRQGLGTTRLSPSPTPPSRELGPGSRSERLSAKGSWSPDARRAVAATAKRVELQPPLAVTSVDVDSHLGQTRARGAREANIRTAMTARPVIKARCEGTTRCMTPGQTCPRPNGLGRNLRSRNRWFTGFCNSHQVSHFAMFFIYARAQISIFKSRFRLHKKHRCPRFTPQTGRKGQAIDSSIPWRFPRRGSLVARRARWGARSRDRGRLSCGVPEHPARADSPLVIHILGVVLLCRFNGLLAMSRAANCPRRRDPNISPDHSIGRSDGQCVQRAGT</sequence>
<gene>
    <name evidence="2" type="ORF">CQW23_35036</name>
</gene>
<dbReference type="PANTHER" id="PTHR47188">
    <property type="entry name" value="PROTEIN TAR1"/>
    <property type="match status" value="1"/>
</dbReference>
<dbReference type="InterPro" id="IPR044792">
    <property type="entry name" value="TAR1"/>
</dbReference>
<feature type="region of interest" description="Disordered" evidence="1">
    <location>
        <begin position="117"/>
        <end position="151"/>
    </location>
</feature>
<reference evidence="3" key="2">
    <citation type="journal article" date="2017" name="J. Anim. Genet.">
        <title>Multiple reference genome sequences of hot pepper reveal the massive evolution of plant disease resistance genes by retroduplication.</title>
        <authorList>
            <person name="Kim S."/>
            <person name="Park J."/>
            <person name="Yeom S.-I."/>
            <person name="Kim Y.-M."/>
            <person name="Seo E."/>
            <person name="Kim K.-T."/>
            <person name="Kim M.-S."/>
            <person name="Lee J.M."/>
            <person name="Cheong K."/>
            <person name="Shin H.-S."/>
            <person name="Kim S.-B."/>
            <person name="Han K."/>
            <person name="Lee J."/>
            <person name="Park M."/>
            <person name="Lee H.-A."/>
            <person name="Lee H.-Y."/>
            <person name="Lee Y."/>
            <person name="Oh S."/>
            <person name="Lee J.H."/>
            <person name="Choi E."/>
            <person name="Choi E."/>
            <person name="Lee S.E."/>
            <person name="Jeon J."/>
            <person name="Kim H."/>
            <person name="Choi G."/>
            <person name="Song H."/>
            <person name="Lee J."/>
            <person name="Lee S.-C."/>
            <person name="Kwon J.-K."/>
            <person name="Lee H.-Y."/>
            <person name="Koo N."/>
            <person name="Hong Y."/>
            <person name="Kim R.W."/>
            <person name="Kang W.-H."/>
            <person name="Huh J.H."/>
            <person name="Kang B.-C."/>
            <person name="Yang T.-J."/>
            <person name="Lee Y.-H."/>
            <person name="Bennetzen J.L."/>
            <person name="Choi D."/>
        </authorList>
    </citation>
    <scope>NUCLEOTIDE SEQUENCE [LARGE SCALE GENOMIC DNA]</scope>
    <source>
        <strain evidence="3">cv. PBC81</strain>
    </source>
</reference>
<evidence type="ECO:0000313" key="2">
    <source>
        <dbReference type="EMBL" id="PHT25331.1"/>
    </source>
</evidence>
<reference evidence="2 3" key="1">
    <citation type="journal article" date="2017" name="Genome Biol.">
        <title>New reference genome sequences of hot pepper reveal the massive evolution of plant disease-resistance genes by retroduplication.</title>
        <authorList>
            <person name="Kim S."/>
            <person name="Park J."/>
            <person name="Yeom S.I."/>
            <person name="Kim Y.M."/>
            <person name="Seo E."/>
            <person name="Kim K.T."/>
            <person name="Kim M.S."/>
            <person name="Lee J.M."/>
            <person name="Cheong K."/>
            <person name="Shin H.S."/>
            <person name="Kim S.B."/>
            <person name="Han K."/>
            <person name="Lee J."/>
            <person name="Park M."/>
            <person name="Lee H.A."/>
            <person name="Lee H.Y."/>
            <person name="Lee Y."/>
            <person name="Oh S."/>
            <person name="Lee J.H."/>
            <person name="Choi E."/>
            <person name="Choi E."/>
            <person name="Lee S.E."/>
            <person name="Jeon J."/>
            <person name="Kim H."/>
            <person name="Choi G."/>
            <person name="Song H."/>
            <person name="Lee J."/>
            <person name="Lee S.C."/>
            <person name="Kwon J.K."/>
            <person name="Lee H.Y."/>
            <person name="Koo N."/>
            <person name="Hong Y."/>
            <person name="Kim R.W."/>
            <person name="Kang W.H."/>
            <person name="Huh J.H."/>
            <person name="Kang B.C."/>
            <person name="Yang T.J."/>
            <person name="Lee Y.H."/>
            <person name="Bennetzen J.L."/>
            <person name="Choi D."/>
        </authorList>
    </citation>
    <scope>NUCLEOTIDE SEQUENCE [LARGE SCALE GENOMIC DNA]</scope>
    <source>
        <strain evidence="3">cv. PBC81</strain>
    </source>
</reference>
<feature type="region of interest" description="Disordered" evidence="1">
    <location>
        <begin position="1"/>
        <end position="42"/>
    </location>
</feature>
<proteinExistence type="predicted"/>
<accession>A0A2G2UX43</accession>
<dbReference type="AlphaFoldDB" id="A0A2G2UX43"/>
<protein>
    <submittedName>
        <fullName evidence="2">Protein TAR1</fullName>
    </submittedName>
</protein>